<evidence type="ECO:0000313" key="12">
    <source>
        <dbReference type="Proteomes" id="UP000053239"/>
    </source>
</evidence>
<proteinExistence type="predicted"/>
<feature type="region of interest" description="Disordered" evidence="8">
    <location>
        <begin position="26"/>
        <end position="49"/>
    </location>
</feature>
<dbReference type="AlphaFoldDB" id="A0A0J9U4I9"/>
<evidence type="ECO:0000256" key="6">
    <source>
        <dbReference type="ARBA" id="ARBA00022840"/>
    </source>
</evidence>
<protein>
    <recommendedName>
        <fullName evidence="1">non-specific serine/threonine protein kinase</fullName>
        <ecNumber evidence="1">2.7.11.1</ecNumber>
    </recommendedName>
</protein>
<feature type="domain" description="Protein kinase" evidence="9">
    <location>
        <begin position="1"/>
        <end position="157"/>
    </location>
</feature>
<dbReference type="Pfam" id="PF00069">
    <property type="entry name" value="Pkinase"/>
    <property type="match status" value="1"/>
</dbReference>
<organism evidence="10 12">
    <name type="scientific">Plasmodium vivax North Korean</name>
    <dbReference type="NCBI Taxonomy" id="1035514"/>
    <lineage>
        <taxon>Eukaryota</taxon>
        <taxon>Sar</taxon>
        <taxon>Alveolata</taxon>
        <taxon>Apicomplexa</taxon>
        <taxon>Aconoidasida</taxon>
        <taxon>Haemosporida</taxon>
        <taxon>Plasmodiidae</taxon>
        <taxon>Plasmodium</taxon>
        <taxon>Plasmodium (Plasmodium)</taxon>
    </lineage>
</organism>
<gene>
    <name evidence="10" type="ORF">PVNG_06632</name>
    <name evidence="11" type="ORF">PVNG_06633</name>
</gene>
<evidence type="ECO:0000256" key="4">
    <source>
        <dbReference type="ARBA" id="ARBA00022741"/>
    </source>
</evidence>
<keyword evidence="3" id="KW-0808">Transferase</keyword>
<dbReference type="InterPro" id="IPR000719">
    <property type="entry name" value="Prot_kinase_dom"/>
</dbReference>
<evidence type="ECO:0000256" key="7">
    <source>
        <dbReference type="ARBA" id="ARBA00023193"/>
    </source>
</evidence>
<dbReference type="InterPro" id="IPR011009">
    <property type="entry name" value="Kinase-like_dom_sf"/>
</dbReference>
<dbReference type="EC" id="2.7.11.1" evidence="1"/>
<dbReference type="SUPFAM" id="SSF56112">
    <property type="entry name" value="Protein kinase-like (PK-like)"/>
    <property type="match status" value="1"/>
</dbReference>
<keyword evidence="7" id="KW-0652">Protein synthesis inhibitor</keyword>
<accession>A0A0J9U4I9</accession>
<dbReference type="InterPro" id="IPR050339">
    <property type="entry name" value="CC_SR_Kinase"/>
</dbReference>
<evidence type="ECO:0000256" key="5">
    <source>
        <dbReference type="ARBA" id="ARBA00022777"/>
    </source>
</evidence>
<dbReference type="GO" id="GO:0017148">
    <property type="term" value="P:negative regulation of translation"/>
    <property type="evidence" value="ECO:0007669"/>
    <property type="project" value="UniProtKB-KW"/>
</dbReference>
<dbReference type="GO" id="GO:0004694">
    <property type="term" value="F:eukaryotic translation initiation factor 2alpha kinase activity"/>
    <property type="evidence" value="ECO:0007669"/>
    <property type="project" value="TreeGrafter"/>
</dbReference>
<sequence>MNIVPPATVPDCVYFLLNKKKKKKKSKHSSCSQKGEKCHAVGGTPEGSTHGSSYHTLGIGTKMYSAPEQLLGNKYNKAVDMFSLGLIIVDLFTRTETNMERTAILTNARQRILPDSLIKKHPNVAKLCKNLLSLDYESRFTSEDLYNTIVSAGNVFTFTM</sequence>
<keyword evidence="6" id="KW-0067">ATP-binding</keyword>
<keyword evidence="4" id="KW-0547">Nucleotide-binding</keyword>
<dbReference type="Proteomes" id="UP000053239">
    <property type="component" value="Unassembled WGS sequence"/>
</dbReference>
<reference evidence="10 12" key="1">
    <citation type="submission" date="2011-09" db="EMBL/GenBank/DDBJ databases">
        <title>The Genome Sequence of Plasmodium vivax North Korean.</title>
        <authorList>
            <consortium name="The Broad Institute Genome Sequencing Platform"/>
            <consortium name="The Broad Institute Genome Sequencing Center for Infectious Disease"/>
            <person name="Neafsey D."/>
            <person name="Carlton J."/>
            <person name="Barnwell J."/>
            <person name="Collins W."/>
            <person name="Escalante A."/>
            <person name="Mullikin J."/>
            <person name="Saul A."/>
            <person name="Guigo R."/>
            <person name="Camara F."/>
            <person name="Young S.K."/>
            <person name="Zeng Q."/>
            <person name="Gargeya S."/>
            <person name="Fitzgerald M."/>
            <person name="Haas B."/>
            <person name="Abouelleil A."/>
            <person name="Alvarado L."/>
            <person name="Arachchi H.M."/>
            <person name="Berlin A."/>
            <person name="Brown A."/>
            <person name="Chapman S.B."/>
            <person name="Chen Z."/>
            <person name="Dunbar C."/>
            <person name="Freedman E."/>
            <person name="Gearin G."/>
            <person name="Gellesch M."/>
            <person name="Goldberg J."/>
            <person name="Griggs A."/>
            <person name="Gujja S."/>
            <person name="Heiman D."/>
            <person name="Howarth C."/>
            <person name="Larson L."/>
            <person name="Lui A."/>
            <person name="MacDonald P.J.P."/>
            <person name="Montmayeur A."/>
            <person name="Murphy C."/>
            <person name="Neiman D."/>
            <person name="Pearson M."/>
            <person name="Priest M."/>
            <person name="Roberts A."/>
            <person name="Saif S."/>
            <person name="Shea T."/>
            <person name="Shenoy N."/>
            <person name="Sisk P."/>
            <person name="Stolte C."/>
            <person name="Sykes S."/>
            <person name="Wortman J."/>
            <person name="Nusbaum C."/>
            <person name="Birren B."/>
        </authorList>
    </citation>
    <scope>NUCLEOTIDE SEQUENCE [LARGE SCALE GENOMIC DNA]</scope>
    <source>
        <strain evidence="10 12">North Korean</strain>
    </source>
</reference>
<dbReference type="GO" id="GO:0005634">
    <property type="term" value="C:nucleus"/>
    <property type="evidence" value="ECO:0007669"/>
    <property type="project" value="TreeGrafter"/>
</dbReference>
<dbReference type="PANTHER" id="PTHR11042">
    <property type="entry name" value="EUKARYOTIC TRANSLATION INITIATION FACTOR 2-ALPHA KINASE EIF2-ALPHA KINASE -RELATED"/>
    <property type="match status" value="1"/>
</dbReference>
<evidence type="ECO:0000256" key="8">
    <source>
        <dbReference type="SAM" id="MobiDB-lite"/>
    </source>
</evidence>
<evidence type="ECO:0000313" key="10">
    <source>
        <dbReference type="EMBL" id="KNA02093.1"/>
    </source>
</evidence>
<keyword evidence="2" id="KW-0723">Serine/threonine-protein kinase</keyword>
<dbReference type="GO" id="GO:0005737">
    <property type="term" value="C:cytoplasm"/>
    <property type="evidence" value="ECO:0007669"/>
    <property type="project" value="TreeGrafter"/>
</dbReference>
<dbReference type="PANTHER" id="PTHR11042:SF160">
    <property type="entry name" value="EUKARYOTIC TRANSLATION INITIATION FACTOR 2-ALPHA KINASE 1"/>
    <property type="match status" value="1"/>
</dbReference>
<evidence type="ECO:0000256" key="3">
    <source>
        <dbReference type="ARBA" id="ARBA00022679"/>
    </source>
</evidence>
<name>A0A0J9U4I9_PLAVI</name>
<evidence type="ECO:0000256" key="2">
    <source>
        <dbReference type="ARBA" id="ARBA00022527"/>
    </source>
</evidence>
<dbReference type="PROSITE" id="PS50011">
    <property type="entry name" value="PROTEIN_KINASE_DOM"/>
    <property type="match status" value="1"/>
</dbReference>
<dbReference type="GO" id="GO:0005524">
    <property type="term" value="F:ATP binding"/>
    <property type="evidence" value="ECO:0007669"/>
    <property type="project" value="UniProtKB-KW"/>
</dbReference>
<evidence type="ECO:0000313" key="11">
    <source>
        <dbReference type="EMBL" id="KNA02094.1"/>
    </source>
</evidence>
<dbReference type="Gene3D" id="1.10.510.10">
    <property type="entry name" value="Transferase(Phosphotransferase) domain 1"/>
    <property type="match status" value="1"/>
</dbReference>
<keyword evidence="5" id="KW-0418">Kinase</keyword>
<dbReference type="EMBL" id="KQ235204">
    <property type="protein sequence ID" value="KNA02094.1"/>
    <property type="molecule type" value="Genomic_DNA"/>
</dbReference>
<evidence type="ECO:0000256" key="1">
    <source>
        <dbReference type="ARBA" id="ARBA00012513"/>
    </source>
</evidence>
<dbReference type="EMBL" id="KQ235205">
    <property type="protein sequence ID" value="KNA02093.1"/>
    <property type="molecule type" value="Genomic_DNA"/>
</dbReference>
<evidence type="ECO:0000259" key="9">
    <source>
        <dbReference type="PROSITE" id="PS50011"/>
    </source>
</evidence>